<sequence>MRVIKFADSAKTFCKLVNVVSDKLIVMPLVMRDATPTTINHFKKLFGKKVPTQFQKLLHAAKRLKRKIEEVTEMHKAGKIDAKDSALEKKILKGLKKLGSTRKNSTDWWSK</sequence>
<dbReference type="WBParaSite" id="jg8732">
    <property type="protein sequence ID" value="jg8732"/>
    <property type="gene ID" value="jg8732"/>
</dbReference>
<dbReference type="AlphaFoldDB" id="A0A915ET97"/>
<proteinExistence type="predicted"/>
<evidence type="ECO:0000313" key="1">
    <source>
        <dbReference type="Proteomes" id="UP000887574"/>
    </source>
</evidence>
<organism evidence="1 2">
    <name type="scientific">Ditylenchus dipsaci</name>
    <dbReference type="NCBI Taxonomy" id="166011"/>
    <lineage>
        <taxon>Eukaryota</taxon>
        <taxon>Metazoa</taxon>
        <taxon>Ecdysozoa</taxon>
        <taxon>Nematoda</taxon>
        <taxon>Chromadorea</taxon>
        <taxon>Rhabditida</taxon>
        <taxon>Tylenchina</taxon>
        <taxon>Tylenchomorpha</taxon>
        <taxon>Sphaerularioidea</taxon>
        <taxon>Anguinidae</taxon>
        <taxon>Anguininae</taxon>
        <taxon>Ditylenchus</taxon>
    </lineage>
</organism>
<keyword evidence="1" id="KW-1185">Reference proteome</keyword>
<name>A0A915ET97_9BILA</name>
<protein>
    <submittedName>
        <fullName evidence="2">Uncharacterized protein</fullName>
    </submittedName>
</protein>
<evidence type="ECO:0000313" key="2">
    <source>
        <dbReference type="WBParaSite" id="jg8732"/>
    </source>
</evidence>
<reference evidence="2" key="1">
    <citation type="submission" date="2022-11" db="UniProtKB">
        <authorList>
            <consortium name="WormBaseParasite"/>
        </authorList>
    </citation>
    <scope>IDENTIFICATION</scope>
</reference>
<accession>A0A915ET97</accession>
<dbReference type="Proteomes" id="UP000887574">
    <property type="component" value="Unplaced"/>
</dbReference>